<organism evidence="2 3">
    <name type="scientific">Vulcanisaeta souniana JCM 11219</name>
    <dbReference type="NCBI Taxonomy" id="1293586"/>
    <lineage>
        <taxon>Archaea</taxon>
        <taxon>Thermoproteota</taxon>
        <taxon>Thermoprotei</taxon>
        <taxon>Thermoproteales</taxon>
        <taxon>Thermoproteaceae</taxon>
        <taxon>Vulcanisaeta</taxon>
    </lineage>
</organism>
<dbReference type="SUPFAM" id="SSF53927">
    <property type="entry name" value="Cytidine deaminase-like"/>
    <property type="match status" value="1"/>
</dbReference>
<evidence type="ECO:0000313" key="2">
    <source>
        <dbReference type="EMBL" id="GGI87005.1"/>
    </source>
</evidence>
<reference evidence="1" key="4">
    <citation type="journal article" date="2023" name="Microbiol. Resour. Announc.">
        <title>Complete Genome Sequence of Vulcanisaeta souniana Strain IC-059, a Hyperthermophilic Archaeon Isolated from Hot Spring Water in Japan.</title>
        <authorList>
            <person name="Kato S."/>
            <person name="Itoh T."/>
            <person name="Wu L."/>
            <person name="Ma J."/>
            <person name="Ohkuma M."/>
        </authorList>
    </citation>
    <scope>NUCLEOTIDE SEQUENCE</scope>
    <source>
        <strain evidence="1">JCM 11219</strain>
    </source>
</reference>
<reference evidence="2" key="2">
    <citation type="submission" date="2020-09" db="EMBL/GenBank/DDBJ databases">
        <authorList>
            <person name="Sun Q."/>
            <person name="Ohkuma M."/>
        </authorList>
    </citation>
    <scope>NUCLEOTIDE SEQUENCE</scope>
    <source>
        <strain evidence="2">JCM 11219</strain>
    </source>
</reference>
<gene>
    <name evidence="2" type="ORF">GCM10007112_24890</name>
    <name evidence="1" type="ORF">Vsou_22220</name>
</gene>
<dbReference type="Proteomes" id="UP001060771">
    <property type="component" value="Chromosome"/>
</dbReference>
<evidence type="ECO:0000313" key="4">
    <source>
        <dbReference type="Proteomes" id="UP001060771"/>
    </source>
</evidence>
<dbReference type="GeneID" id="76207764"/>
<proteinExistence type="predicted"/>
<protein>
    <submittedName>
        <fullName evidence="2">Uncharacterized protein</fullName>
    </submittedName>
</protein>
<dbReference type="EMBL" id="BMNM01000016">
    <property type="protein sequence ID" value="GGI87005.1"/>
    <property type="molecule type" value="Genomic_DNA"/>
</dbReference>
<reference evidence="2" key="1">
    <citation type="journal article" date="2014" name="Int. J. Syst. Evol. Microbiol.">
        <title>Complete genome sequence of Corynebacterium casei LMG S-19264T (=DSM 44701T), isolated from a smear-ripened cheese.</title>
        <authorList>
            <consortium name="US DOE Joint Genome Institute (JGI-PGF)"/>
            <person name="Walter F."/>
            <person name="Albersmeier A."/>
            <person name="Kalinowski J."/>
            <person name="Ruckert C."/>
        </authorList>
    </citation>
    <scope>NUCLEOTIDE SEQUENCE</scope>
    <source>
        <strain evidence="2">JCM 11219</strain>
    </source>
</reference>
<dbReference type="GO" id="GO:0003824">
    <property type="term" value="F:catalytic activity"/>
    <property type="evidence" value="ECO:0007669"/>
    <property type="project" value="InterPro"/>
</dbReference>
<accession>A0A830EKW4</accession>
<evidence type="ECO:0000313" key="1">
    <source>
        <dbReference type="EMBL" id="BDR93129.1"/>
    </source>
</evidence>
<dbReference type="InterPro" id="IPR016193">
    <property type="entry name" value="Cytidine_deaminase-like"/>
</dbReference>
<dbReference type="Proteomes" id="UP000657075">
    <property type="component" value="Unassembled WGS sequence"/>
</dbReference>
<dbReference type="AlphaFoldDB" id="A0A830EKW4"/>
<dbReference type="RefSeq" id="WP_229709965.1">
    <property type="nucleotide sequence ID" value="NZ_AP026830.1"/>
</dbReference>
<name>A0A830EKW4_9CREN</name>
<sequence length="46" mass="5206">MNAKDWVDLVMDGLKLSYAPYSGIKVIALAITPDGRYIEGMWRIHP</sequence>
<dbReference type="EMBL" id="AP026830">
    <property type="protein sequence ID" value="BDR93129.1"/>
    <property type="molecule type" value="Genomic_DNA"/>
</dbReference>
<evidence type="ECO:0000313" key="3">
    <source>
        <dbReference type="Proteomes" id="UP000657075"/>
    </source>
</evidence>
<reference evidence="4" key="3">
    <citation type="submission" date="2022-09" db="EMBL/GenBank/DDBJ databases">
        <title>Complete genome sequence of Vulcanisaeta souniana.</title>
        <authorList>
            <person name="Kato S."/>
            <person name="Itoh T."/>
            <person name="Ohkuma M."/>
        </authorList>
    </citation>
    <scope>NUCLEOTIDE SEQUENCE [LARGE SCALE GENOMIC DNA]</scope>
    <source>
        <strain evidence="4">JCM 11219</strain>
    </source>
</reference>
<keyword evidence="4" id="KW-1185">Reference proteome</keyword>